<accession>A0ABU6Z379</accession>
<comment type="caution">
    <text evidence="3">The sequence shown here is derived from an EMBL/GenBank/DDBJ whole genome shotgun (WGS) entry which is preliminary data.</text>
</comment>
<dbReference type="Proteomes" id="UP001341840">
    <property type="component" value="Unassembled WGS sequence"/>
</dbReference>
<evidence type="ECO:0000256" key="2">
    <source>
        <dbReference type="SAM" id="MobiDB-lite"/>
    </source>
</evidence>
<keyword evidence="4" id="KW-1185">Reference proteome</keyword>
<gene>
    <name evidence="3" type="ORF">PIB30_003680</name>
</gene>
<evidence type="ECO:0000256" key="1">
    <source>
        <dbReference type="SAM" id="Coils"/>
    </source>
</evidence>
<keyword evidence="1" id="KW-0175">Coiled coil</keyword>
<proteinExistence type="predicted"/>
<name>A0ABU6Z379_9FABA</name>
<dbReference type="EMBL" id="JASCZI010271867">
    <property type="protein sequence ID" value="MED6216035.1"/>
    <property type="molecule type" value="Genomic_DNA"/>
</dbReference>
<organism evidence="3 4">
    <name type="scientific">Stylosanthes scabra</name>
    <dbReference type="NCBI Taxonomy" id="79078"/>
    <lineage>
        <taxon>Eukaryota</taxon>
        <taxon>Viridiplantae</taxon>
        <taxon>Streptophyta</taxon>
        <taxon>Embryophyta</taxon>
        <taxon>Tracheophyta</taxon>
        <taxon>Spermatophyta</taxon>
        <taxon>Magnoliopsida</taxon>
        <taxon>eudicotyledons</taxon>
        <taxon>Gunneridae</taxon>
        <taxon>Pentapetalae</taxon>
        <taxon>rosids</taxon>
        <taxon>fabids</taxon>
        <taxon>Fabales</taxon>
        <taxon>Fabaceae</taxon>
        <taxon>Papilionoideae</taxon>
        <taxon>50 kb inversion clade</taxon>
        <taxon>dalbergioids sensu lato</taxon>
        <taxon>Dalbergieae</taxon>
        <taxon>Pterocarpus clade</taxon>
        <taxon>Stylosanthes</taxon>
    </lineage>
</organism>
<sequence>MDTTLTSPPLQAKVDALADQLFVAQGERLSALAQLSEVEEDSKVRATELQSCRASLGQEQKKVEALTHSLEEMQSALDMAEANVVHWFGSWKALAAETGEIGKRIYVPSKEAGGTSEPLVQPKPSVELQSLEVQVEGPHLEGAGPEGRAPDDGGDTPLDLV</sequence>
<protein>
    <submittedName>
        <fullName evidence="3">Uncharacterized protein</fullName>
    </submittedName>
</protein>
<reference evidence="3 4" key="1">
    <citation type="journal article" date="2023" name="Plants (Basel)">
        <title>Bridging the Gap: Combining Genomics and Transcriptomics Approaches to Understand Stylosanthes scabra, an Orphan Legume from the Brazilian Caatinga.</title>
        <authorList>
            <person name="Ferreira-Neto J.R.C."/>
            <person name="da Silva M.D."/>
            <person name="Binneck E."/>
            <person name="de Melo N.F."/>
            <person name="da Silva R.H."/>
            <person name="de Melo A.L.T.M."/>
            <person name="Pandolfi V."/>
            <person name="Bustamante F.O."/>
            <person name="Brasileiro-Vidal A.C."/>
            <person name="Benko-Iseppon A.M."/>
        </authorList>
    </citation>
    <scope>NUCLEOTIDE SEQUENCE [LARGE SCALE GENOMIC DNA]</scope>
    <source>
        <tissue evidence="3">Leaves</tissue>
    </source>
</reference>
<feature type="coiled-coil region" evidence="1">
    <location>
        <begin position="56"/>
        <end position="83"/>
    </location>
</feature>
<evidence type="ECO:0000313" key="3">
    <source>
        <dbReference type="EMBL" id="MED6216035.1"/>
    </source>
</evidence>
<evidence type="ECO:0000313" key="4">
    <source>
        <dbReference type="Proteomes" id="UP001341840"/>
    </source>
</evidence>
<feature type="region of interest" description="Disordered" evidence="2">
    <location>
        <begin position="133"/>
        <end position="161"/>
    </location>
</feature>